<dbReference type="Gene3D" id="3.40.190.10">
    <property type="entry name" value="Periplasmic binding protein-like II"/>
    <property type="match status" value="2"/>
</dbReference>
<evidence type="ECO:0000256" key="2">
    <source>
        <dbReference type="ARBA" id="ARBA00010742"/>
    </source>
</evidence>
<evidence type="ECO:0000256" key="3">
    <source>
        <dbReference type="ARBA" id="ARBA00022448"/>
    </source>
</evidence>
<evidence type="ECO:0000259" key="8">
    <source>
        <dbReference type="SMART" id="SM00062"/>
    </source>
</evidence>
<evidence type="ECO:0000256" key="5">
    <source>
        <dbReference type="ARBA" id="ARBA00055538"/>
    </source>
</evidence>
<dbReference type="SUPFAM" id="SSF53850">
    <property type="entry name" value="Periplasmic binding protein-like II"/>
    <property type="match status" value="1"/>
</dbReference>
<dbReference type="SMART" id="SM00062">
    <property type="entry name" value="PBPb"/>
    <property type="match status" value="1"/>
</dbReference>
<dbReference type="GO" id="GO:0042626">
    <property type="term" value="F:ATPase-coupled transmembrane transporter activity"/>
    <property type="evidence" value="ECO:0007669"/>
    <property type="project" value="InterPro"/>
</dbReference>
<sequence>MILTRRHVLAGALAAPVVLSGASRAGAAAPVRFSYQRSSTLLTLLREDRVLERRLAPLGLEVNWKQFTSVLQPMNAGSVEFHADVADAVPIFTQAAGAKLTFYATEAPSPSAEAIIVHADSPIRSVRDLKGKRVGVSRGSGCHFILAAALARDGLSFTDITPAYLEAPDGAAAFKGRSIDAWVIWDPFLSITEHQHPVRTIADATGLSGYSRYYTVNASFADERPDVVKIVFEALAEQGRWVKANPEAAAKKLAPIWGDVPPEVVRAVNQRRSYQVLPVRRDRLGDQQRIADVFLAAGLIPQKIDATSVPIWSPPS</sequence>
<dbReference type="InterPro" id="IPR010067">
    <property type="entry name" value="ABC_SsuA_sub-bd"/>
</dbReference>
<comment type="caution">
    <text evidence="9">The sequence shown here is derived from an EMBL/GenBank/DDBJ whole genome shotgun (WGS) entry which is preliminary data.</text>
</comment>
<feature type="signal peptide" evidence="7">
    <location>
        <begin position="1"/>
        <end position="27"/>
    </location>
</feature>
<dbReference type="RefSeq" id="WP_132005434.1">
    <property type="nucleotide sequence ID" value="NZ_JBHUNN010000002.1"/>
</dbReference>
<dbReference type="GO" id="GO:0016020">
    <property type="term" value="C:membrane"/>
    <property type="evidence" value="ECO:0007669"/>
    <property type="project" value="InterPro"/>
</dbReference>
<feature type="domain" description="Solute-binding protein family 3/N-terminal" evidence="8">
    <location>
        <begin position="30"/>
        <end position="245"/>
    </location>
</feature>
<keyword evidence="3" id="KW-0813">Transport</keyword>
<dbReference type="InterPro" id="IPR015168">
    <property type="entry name" value="SsuA/THI5"/>
</dbReference>
<feature type="chain" id="PRO_5020279725" description="Putative aliphatic sulfonates-binding protein" evidence="7">
    <location>
        <begin position="28"/>
        <end position="316"/>
    </location>
</feature>
<dbReference type="NCBIfam" id="TIGR01728">
    <property type="entry name" value="SsuA_fam"/>
    <property type="match status" value="1"/>
</dbReference>
<dbReference type="Proteomes" id="UP000294881">
    <property type="component" value="Unassembled WGS sequence"/>
</dbReference>
<dbReference type="FunFam" id="3.40.190.10:FF:000050">
    <property type="entry name" value="Sulfonate ABC transporter substrate-binding protein"/>
    <property type="match status" value="1"/>
</dbReference>
<reference evidence="9 10" key="1">
    <citation type="submission" date="2019-03" db="EMBL/GenBank/DDBJ databases">
        <title>Genomic Encyclopedia of Type Strains, Phase IV (KMG-IV): sequencing the most valuable type-strain genomes for metagenomic binning, comparative biology and taxonomic classification.</title>
        <authorList>
            <person name="Goeker M."/>
        </authorList>
    </citation>
    <scope>NUCLEOTIDE SEQUENCE [LARGE SCALE GENOMIC DNA]</scope>
    <source>
        <strain evidence="9 10">DSM 22958</strain>
    </source>
</reference>
<dbReference type="AlphaFoldDB" id="A0A4R2GUJ4"/>
<dbReference type="GO" id="GO:0042597">
    <property type="term" value="C:periplasmic space"/>
    <property type="evidence" value="ECO:0007669"/>
    <property type="project" value="UniProtKB-SubCell"/>
</dbReference>
<dbReference type="PROSITE" id="PS51318">
    <property type="entry name" value="TAT"/>
    <property type="match status" value="1"/>
</dbReference>
<comment type="subcellular location">
    <subcellularLocation>
        <location evidence="1">Periplasm</location>
    </subcellularLocation>
</comment>
<comment type="similarity">
    <text evidence="2">Belongs to the bacterial solute-binding protein SsuA/TauA family.</text>
</comment>
<dbReference type="Pfam" id="PF09084">
    <property type="entry name" value="NMT1"/>
    <property type="match status" value="1"/>
</dbReference>
<evidence type="ECO:0000256" key="4">
    <source>
        <dbReference type="ARBA" id="ARBA00022729"/>
    </source>
</evidence>
<accession>A0A4R2GUJ4</accession>
<evidence type="ECO:0000256" key="6">
    <source>
        <dbReference type="ARBA" id="ARBA00070228"/>
    </source>
</evidence>
<keyword evidence="10" id="KW-1185">Reference proteome</keyword>
<dbReference type="EMBL" id="SLWL01000005">
    <property type="protein sequence ID" value="TCO13637.1"/>
    <property type="molecule type" value="Genomic_DNA"/>
</dbReference>
<gene>
    <name evidence="9" type="ORF">EV666_1053</name>
</gene>
<comment type="function">
    <text evidence="5">Part of a binding-protein-dependent transport system for aliphatic sulfonates. Putative binding protein.</text>
</comment>
<evidence type="ECO:0000313" key="9">
    <source>
        <dbReference type="EMBL" id="TCO13637.1"/>
    </source>
</evidence>
<dbReference type="InterPro" id="IPR006311">
    <property type="entry name" value="TAT_signal"/>
</dbReference>
<dbReference type="InterPro" id="IPR001638">
    <property type="entry name" value="Solute-binding_3/MltF_N"/>
</dbReference>
<evidence type="ECO:0000313" key="10">
    <source>
        <dbReference type="Proteomes" id="UP000294881"/>
    </source>
</evidence>
<evidence type="ECO:0000256" key="7">
    <source>
        <dbReference type="SAM" id="SignalP"/>
    </source>
</evidence>
<dbReference type="OrthoDB" id="8195871at2"/>
<name>A0A4R2GUJ4_9HYPH</name>
<organism evidence="9 10">
    <name type="scientific">Camelimonas lactis</name>
    <dbReference type="NCBI Taxonomy" id="659006"/>
    <lineage>
        <taxon>Bacteria</taxon>
        <taxon>Pseudomonadati</taxon>
        <taxon>Pseudomonadota</taxon>
        <taxon>Alphaproteobacteria</taxon>
        <taxon>Hyphomicrobiales</taxon>
        <taxon>Chelatococcaceae</taxon>
        <taxon>Camelimonas</taxon>
    </lineage>
</organism>
<dbReference type="PANTHER" id="PTHR30024:SF42">
    <property type="entry name" value="ALIPHATIC SULFONATES-BINDING PROTEIN-RELATED"/>
    <property type="match status" value="1"/>
</dbReference>
<protein>
    <recommendedName>
        <fullName evidence="6">Putative aliphatic sulfonates-binding protein</fullName>
    </recommendedName>
</protein>
<dbReference type="PANTHER" id="PTHR30024">
    <property type="entry name" value="ALIPHATIC SULFONATES-BINDING PROTEIN-RELATED"/>
    <property type="match status" value="1"/>
</dbReference>
<keyword evidence="4 7" id="KW-0732">Signal</keyword>
<evidence type="ECO:0000256" key="1">
    <source>
        <dbReference type="ARBA" id="ARBA00004418"/>
    </source>
</evidence>
<proteinExistence type="inferred from homology"/>